<evidence type="ECO:0000313" key="2">
    <source>
        <dbReference type="Proteomes" id="UP000586254"/>
    </source>
</evidence>
<evidence type="ECO:0000313" key="1">
    <source>
        <dbReference type="EMBL" id="NZA38269.1"/>
    </source>
</evidence>
<comment type="caution">
    <text evidence="1">The sequence shown here is derived from an EMBL/GenBank/DDBJ whole genome shotgun (WGS) entry which is preliminary data.</text>
</comment>
<dbReference type="Proteomes" id="UP000586254">
    <property type="component" value="Unassembled WGS sequence"/>
</dbReference>
<proteinExistence type="predicted"/>
<dbReference type="EMBL" id="JACCKS010000009">
    <property type="protein sequence ID" value="NZA38269.1"/>
    <property type="molecule type" value="Genomic_DNA"/>
</dbReference>
<organism evidence="1 2">
    <name type="scientific">Eubacterium callanderi</name>
    <dbReference type="NCBI Taxonomy" id="53442"/>
    <lineage>
        <taxon>Bacteria</taxon>
        <taxon>Bacillati</taxon>
        <taxon>Bacillota</taxon>
        <taxon>Clostridia</taxon>
        <taxon>Eubacteriales</taxon>
        <taxon>Eubacteriaceae</taxon>
        <taxon>Eubacterium</taxon>
    </lineage>
</organism>
<dbReference type="AlphaFoldDB" id="A0A1I5I7B2"/>
<sequence>MAKKPATPLAYLMDMLYIQGSQLARTVHVDRTIISRWRNGRVELGPKSPYFEEIIRAIVKVNKERGLNTLERFFSSLEPGIAVDTEQDLESCVSRWLVDREFEAKYADKESGNSLYTATYKIYKGITGKMDALDDMFDTLASLPKGETFWGYDADSRVFKQNNNDTRKIQKRFLEAEKNKTKLITMIYLNRSQEEIYNMFEYWLPILLSTSAKAYYTYDMERPFYDYIFSIKGKQTLVGINGTNGDTYSAIYTDPMSQRQFDDFLERHLERFQPLTKNLGSRVVCNDFTRENMEAFNRNDTDQYVIATSMSFLSSGKNIIEGILMDLCLSSEEEHRLIDYYDNCRVGLSQFLSKEKYTRIILSLDYIKSLGQQPVIEVPVFSALLKRKVEVAGKHVIKELVSFLKFVKSDPKVQIALRPPASPELIENLNIWVKDGAAAYFHFDNDLSTRIVTEVFSAVNTFYAMVDKYWEQLPYDSKDKEWVYDQISKISGEKL</sequence>
<protein>
    <submittedName>
        <fullName evidence="1">Uncharacterized protein</fullName>
    </submittedName>
</protein>
<gene>
    <name evidence="1" type="ORF">H0N91_08990</name>
</gene>
<name>A0A1I5I7B2_9FIRM</name>
<accession>A0A1I5I7B2</accession>
<dbReference type="RefSeq" id="WP_090411717.1">
    <property type="nucleotide sequence ID" value="NZ_CABJAI010000003.1"/>
</dbReference>
<reference evidence="1 2" key="1">
    <citation type="submission" date="2020-07" db="EMBL/GenBank/DDBJ databases">
        <title>Organ Donor 1.</title>
        <authorList>
            <person name="Marsh A.J."/>
            <person name="Azcarate-Peril M.A."/>
        </authorList>
    </citation>
    <scope>NUCLEOTIDE SEQUENCE [LARGE SCALE GENOMIC DNA]</scope>
    <source>
        <strain evidence="1 2">AMC0717</strain>
    </source>
</reference>